<reference evidence="1 2" key="1">
    <citation type="journal article" date="2019" name="Biochem. Eng. J.">
        <title>Metabolic engineering of the marine bacteria Neptunomonas concharum for the production of acetoin and meso-2,3-butanediol from acetate.</title>
        <authorList>
            <person name="Li W."/>
            <person name="Pu N."/>
            <person name="Liu C.-X."/>
            <person name="Yuan Q.-P."/>
            <person name="Li Z.-J."/>
        </authorList>
    </citation>
    <scope>NUCLEOTIDE SEQUENCE [LARGE SCALE GENOMIC DNA]</scope>
    <source>
        <strain evidence="1 2">JCM17730</strain>
    </source>
</reference>
<keyword evidence="2" id="KW-1185">Reference proteome</keyword>
<evidence type="ECO:0000313" key="1">
    <source>
        <dbReference type="EMBL" id="QEQ97709.1"/>
    </source>
</evidence>
<dbReference type="AlphaFoldDB" id="A0A5P1RDI3"/>
<dbReference type="Proteomes" id="UP000324760">
    <property type="component" value="Chromosome"/>
</dbReference>
<name>A0A5P1RDI3_9GAMM</name>
<gene>
    <name evidence="1" type="ORF">F0U83_13805</name>
</gene>
<dbReference type="RefSeq" id="WP_138987824.1">
    <property type="nucleotide sequence ID" value="NZ_CP043869.1"/>
</dbReference>
<proteinExistence type="predicted"/>
<dbReference type="EMBL" id="CP043869">
    <property type="protein sequence ID" value="QEQ97709.1"/>
    <property type="molecule type" value="Genomic_DNA"/>
</dbReference>
<protein>
    <submittedName>
        <fullName evidence="1">Uncharacterized protein</fullName>
    </submittedName>
</protein>
<accession>A0A5P1RDI3</accession>
<dbReference type="KEGG" id="ncu:F0U83_13805"/>
<evidence type="ECO:0000313" key="2">
    <source>
        <dbReference type="Proteomes" id="UP000324760"/>
    </source>
</evidence>
<sequence>MKHAEVTTISNTNPLRTFRQVLCCSLFLLISLQYQSLLALDSCTERLSLASDAIVIELLPSLDNAESDTNDLATQRLLDSHLQRQSSQRFTLRQPPLFETRWVIPPSRASPATS</sequence>
<organism evidence="1 2">
    <name type="scientific">Neptunomonas concharum</name>
    <dbReference type="NCBI Taxonomy" id="1031538"/>
    <lineage>
        <taxon>Bacteria</taxon>
        <taxon>Pseudomonadati</taxon>
        <taxon>Pseudomonadota</taxon>
        <taxon>Gammaproteobacteria</taxon>
        <taxon>Oceanospirillales</taxon>
        <taxon>Oceanospirillaceae</taxon>
        <taxon>Neptunomonas</taxon>
    </lineage>
</organism>